<reference evidence="2" key="1">
    <citation type="submission" date="2018-06" db="EMBL/GenBank/DDBJ databases">
        <authorList>
            <person name="Zhirakovskaya E."/>
        </authorList>
    </citation>
    <scope>NUCLEOTIDE SEQUENCE</scope>
</reference>
<gene>
    <name evidence="2" type="ORF">MNBD_GAMMA09-3855</name>
</gene>
<dbReference type="Pfam" id="PF25535">
    <property type="entry name" value="DUF7919"/>
    <property type="match status" value="1"/>
</dbReference>
<evidence type="ECO:0000259" key="1">
    <source>
        <dbReference type="Pfam" id="PF25535"/>
    </source>
</evidence>
<accession>A0A3B0X048</accession>
<proteinExistence type="predicted"/>
<sequence>MAYFKDLSVYSYSGEKKAENVRNIGWLDKRFDYSSGKVSSEVIKIIEIMLKNPQNIYRGKHPCNLCAPPNDVRPLCSSGTGEIRVMGSDGIIYAAPTLILHYIIEHQYAPPDEFLKAVLQQG</sequence>
<name>A0A3B0X048_9ZZZZ</name>
<organism evidence="2">
    <name type="scientific">hydrothermal vent metagenome</name>
    <dbReference type="NCBI Taxonomy" id="652676"/>
    <lineage>
        <taxon>unclassified sequences</taxon>
        <taxon>metagenomes</taxon>
        <taxon>ecological metagenomes</taxon>
    </lineage>
</organism>
<dbReference type="AlphaFoldDB" id="A0A3B0X048"/>
<feature type="domain" description="DUF7919" evidence="1">
    <location>
        <begin position="2"/>
        <end position="119"/>
    </location>
</feature>
<dbReference type="InterPro" id="IPR057679">
    <property type="entry name" value="DUF7919"/>
</dbReference>
<dbReference type="EMBL" id="UOFI01000014">
    <property type="protein sequence ID" value="VAW61655.1"/>
    <property type="molecule type" value="Genomic_DNA"/>
</dbReference>
<protein>
    <recommendedName>
        <fullName evidence="1">DUF7919 domain-containing protein</fullName>
    </recommendedName>
</protein>
<evidence type="ECO:0000313" key="2">
    <source>
        <dbReference type="EMBL" id="VAW61655.1"/>
    </source>
</evidence>